<dbReference type="Proteomes" id="UP000078200">
    <property type="component" value="Unassembled WGS sequence"/>
</dbReference>
<sequence>MSRSSNRSVLINISHPITFSSSLSLMTATTTTTTTSSITTSITSATVTTTTHRHHHRQHHHHQLPLISIPRTVKLSKIAHPRNTKAAAKCSISTIISLPLINLQSIL</sequence>
<protein>
    <submittedName>
        <fullName evidence="1">Uncharacterized protein</fullName>
    </submittedName>
</protein>
<organism evidence="1 2">
    <name type="scientific">Glossina austeni</name>
    <name type="common">Savannah tsetse fly</name>
    <dbReference type="NCBI Taxonomy" id="7395"/>
    <lineage>
        <taxon>Eukaryota</taxon>
        <taxon>Metazoa</taxon>
        <taxon>Ecdysozoa</taxon>
        <taxon>Arthropoda</taxon>
        <taxon>Hexapoda</taxon>
        <taxon>Insecta</taxon>
        <taxon>Pterygota</taxon>
        <taxon>Neoptera</taxon>
        <taxon>Endopterygota</taxon>
        <taxon>Diptera</taxon>
        <taxon>Brachycera</taxon>
        <taxon>Muscomorpha</taxon>
        <taxon>Hippoboscoidea</taxon>
        <taxon>Glossinidae</taxon>
        <taxon>Glossina</taxon>
    </lineage>
</organism>
<name>A0A1A9VIP4_GLOAU</name>
<evidence type="ECO:0000313" key="1">
    <source>
        <dbReference type="EnsemblMetazoa" id="GAUT038766-PA"/>
    </source>
</evidence>
<accession>A0A1A9VIP4</accession>
<keyword evidence="2" id="KW-1185">Reference proteome</keyword>
<proteinExistence type="predicted"/>
<dbReference type="EnsemblMetazoa" id="GAUT038766-RA">
    <property type="protein sequence ID" value="GAUT038766-PA"/>
    <property type="gene ID" value="GAUT038766"/>
</dbReference>
<evidence type="ECO:0000313" key="2">
    <source>
        <dbReference type="Proteomes" id="UP000078200"/>
    </source>
</evidence>
<dbReference type="AlphaFoldDB" id="A0A1A9VIP4"/>
<reference evidence="1" key="1">
    <citation type="submission" date="2020-05" db="UniProtKB">
        <authorList>
            <consortium name="EnsemblMetazoa"/>
        </authorList>
    </citation>
    <scope>IDENTIFICATION</scope>
    <source>
        <strain evidence="1">TTRI</strain>
    </source>
</reference>
<dbReference type="VEuPathDB" id="VectorBase:GAUT038766"/>